<proteinExistence type="predicted"/>
<evidence type="ECO:0000313" key="2">
    <source>
        <dbReference type="Proteomes" id="UP001314170"/>
    </source>
</evidence>
<dbReference type="EMBL" id="CAWUPB010001009">
    <property type="protein sequence ID" value="CAK7336977.1"/>
    <property type="molecule type" value="Genomic_DNA"/>
</dbReference>
<reference evidence="1 2" key="1">
    <citation type="submission" date="2024-01" db="EMBL/GenBank/DDBJ databases">
        <authorList>
            <person name="Waweru B."/>
        </authorList>
    </citation>
    <scope>NUCLEOTIDE SEQUENCE [LARGE SCALE GENOMIC DNA]</scope>
</reference>
<dbReference type="AlphaFoldDB" id="A0AAV1RN51"/>
<sequence length="58" mass="6479">MIATFVVSTWEKLDWLLKEQIHAFLHGHIKDGFGSHQVNDGGVFSTAMTAAITDDIYD</sequence>
<comment type="caution">
    <text evidence="1">The sequence shown here is derived from an EMBL/GenBank/DDBJ whole genome shotgun (WGS) entry which is preliminary data.</text>
</comment>
<gene>
    <name evidence="1" type="ORF">DCAF_LOCUS12004</name>
</gene>
<name>A0AAV1RN51_9ROSI</name>
<protein>
    <submittedName>
        <fullName evidence="1">Uncharacterized protein</fullName>
    </submittedName>
</protein>
<dbReference type="Proteomes" id="UP001314170">
    <property type="component" value="Unassembled WGS sequence"/>
</dbReference>
<accession>A0AAV1RN51</accession>
<evidence type="ECO:0000313" key="1">
    <source>
        <dbReference type="EMBL" id="CAK7336977.1"/>
    </source>
</evidence>
<keyword evidence="2" id="KW-1185">Reference proteome</keyword>
<organism evidence="1 2">
    <name type="scientific">Dovyalis caffra</name>
    <dbReference type="NCBI Taxonomy" id="77055"/>
    <lineage>
        <taxon>Eukaryota</taxon>
        <taxon>Viridiplantae</taxon>
        <taxon>Streptophyta</taxon>
        <taxon>Embryophyta</taxon>
        <taxon>Tracheophyta</taxon>
        <taxon>Spermatophyta</taxon>
        <taxon>Magnoliopsida</taxon>
        <taxon>eudicotyledons</taxon>
        <taxon>Gunneridae</taxon>
        <taxon>Pentapetalae</taxon>
        <taxon>rosids</taxon>
        <taxon>fabids</taxon>
        <taxon>Malpighiales</taxon>
        <taxon>Salicaceae</taxon>
        <taxon>Flacourtieae</taxon>
        <taxon>Dovyalis</taxon>
    </lineage>
</organism>